<proteinExistence type="predicted"/>
<name>A0A5Q0M4R2_VARPD</name>
<reference evidence="1 2" key="1">
    <citation type="submission" date="2019-10" db="EMBL/GenBank/DDBJ databases">
        <title>Complete genome sequence of Variovorax paradoxus 5C-2.</title>
        <authorList>
            <person name="Gogoleva N.E."/>
            <person name="Balkin A.S."/>
        </authorList>
    </citation>
    <scope>NUCLEOTIDE SEQUENCE [LARGE SCALE GENOMIC DNA]</scope>
    <source>
        <strain evidence="1 2">5C-2</strain>
    </source>
</reference>
<organism evidence="1 2">
    <name type="scientific">Variovorax paradoxus</name>
    <dbReference type="NCBI Taxonomy" id="34073"/>
    <lineage>
        <taxon>Bacteria</taxon>
        <taxon>Pseudomonadati</taxon>
        <taxon>Pseudomonadota</taxon>
        <taxon>Betaproteobacteria</taxon>
        <taxon>Burkholderiales</taxon>
        <taxon>Comamonadaceae</taxon>
        <taxon>Variovorax</taxon>
    </lineage>
</organism>
<evidence type="ECO:0000313" key="1">
    <source>
        <dbReference type="EMBL" id="QFZ84611.1"/>
    </source>
</evidence>
<accession>A0A5Q0M4R2</accession>
<dbReference type="EMBL" id="CP045644">
    <property type="protein sequence ID" value="QFZ84611.1"/>
    <property type="molecule type" value="Genomic_DNA"/>
</dbReference>
<gene>
    <name evidence="1" type="ORF">GFK26_18460</name>
</gene>
<dbReference type="AlphaFoldDB" id="A0A5Q0M4R2"/>
<evidence type="ECO:0000313" key="2">
    <source>
        <dbReference type="Proteomes" id="UP000326780"/>
    </source>
</evidence>
<sequence length="287" mass="32885">MQHIFVEWGSKADWDALCELHYKGHTLAAGSRYMRCVLREPGRAEQLIGVMVFANPRPLDGGRNEVFPHLKPNVNGRDNRLINQTRLRWVNSSMTWNNRTVLDTMYRSAGIAYRFKNLAYRMYCDHYGLKFVESRSSMGRFNPFSIKTGMKFVKPKPAAALEPGLKFFAGHFKSSPQDIVAIAEELAGKPEGERLFLERKLREFYYKWSSVEKSGDKRDLGMTRVNELPIDYVLKQVMQLVFSATVYWIWQAVDKGPLPRSMPLAAFDEQGPNEPLARTWPVAEGAA</sequence>
<dbReference type="RefSeq" id="WP_153283233.1">
    <property type="nucleotide sequence ID" value="NZ_CP045644.1"/>
</dbReference>
<protein>
    <submittedName>
        <fullName evidence="1">Uncharacterized protein</fullName>
    </submittedName>
</protein>
<dbReference type="Proteomes" id="UP000326780">
    <property type="component" value="Chromosome"/>
</dbReference>